<keyword evidence="3" id="KW-0847">Vitamin C</keyword>
<evidence type="ECO:0000313" key="9">
    <source>
        <dbReference type="Proteomes" id="UP001190700"/>
    </source>
</evidence>
<dbReference type="InterPro" id="IPR006620">
    <property type="entry name" value="Pro_4_hyd_alph"/>
</dbReference>
<evidence type="ECO:0000256" key="3">
    <source>
        <dbReference type="ARBA" id="ARBA00022896"/>
    </source>
</evidence>
<dbReference type="InterPro" id="IPR005123">
    <property type="entry name" value="Oxoglu/Fe-dep_dioxygenase_dom"/>
</dbReference>
<dbReference type="GO" id="GO:0051213">
    <property type="term" value="F:dioxygenase activity"/>
    <property type="evidence" value="ECO:0007669"/>
    <property type="project" value="UniProtKB-KW"/>
</dbReference>
<dbReference type="GO" id="GO:0031418">
    <property type="term" value="F:L-ascorbic acid binding"/>
    <property type="evidence" value="ECO:0007669"/>
    <property type="project" value="UniProtKB-KW"/>
</dbReference>
<dbReference type="PROSITE" id="PS51471">
    <property type="entry name" value="FE2OG_OXY"/>
    <property type="match status" value="1"/>
</dbReference>
<dbReference type="Proteomes" id="UP001190700">
    <property type="component" value="Unassembled WGS sequence"/>
</dbReference>
<organism evidence="8 9">
    <name type="scientific">Cymbomonas tetramitiformis</name>
    <dbReference type="NCBI Taxonomy" id="36881"/>
    <lineage>
        <taxon>Eukaryota</taxon>
        <taxon>Viridiplantae</taxon>
        <taxon>Chlorophyta</taxon>
        <taxon>Pyramimonadophyceae</taxon>
        <taxon>Pyramimonadales</taxon>
        <taxon>Pyramimonadaceae</taxon>
        <taxon>Cymbomonas</taxon>
    </lineage>
</organism>
<dbReference type="PANTHER" id="PTHR24014">
    <property type="entry name" value="2-OXOGLUTARATE AND IRON-DEPENDENT OXYGENASE DOMAIN-CONTAINING PROTEIN 2"/>
    <property type="match status" value="1"/>
</dbReference>
<comment type="caution">
    <text evidence="8">The sequence shown here is derived from an EMBL/GenBank/DDBJ whole genome shotgun (WGS) entry which is preliminary data.</text>
</comment>
<gene>
    <name evidence="8" type="ORF">CYMTET_26862</name>
</gene>
<accession>A0AAE0FR91</accession>
<sequence length="256" mass="28378">MYKPLYPTLRHWNKDWLQPEVSAAIESGKLSSIACAKSPGVFIIKLFTEDFCAKLLQEVEAFQATGLPRVRPNAQNWHGVILNELGFQPLFAAVIDRLISPLAQETFPERFKSGLCAADHHAFVVEYAAGKDQSLDLHFDDSDITVNICLGKSFQGGGLSFFGQAGKADEDIHEVDVEFAGAAHGLMHLGSHKHLVKKLEGGSRVNLLLWCLDKDNPLLAAEIPFYDDLTEHLADRSNINDSWKSWDEVGVPCTFT</sequence>
<reference evidence="8 9" key="1">
    <citation type="journal article" date="2015" name="Genome Biol. Evol.">
        <title>Comparative Genomics of a Bacterivorous Green Alga Reveals Evolutionary Causalities and Consequences of Phago-Mixotrophic Mode of Nutrition.</title>
        <authorList>
            <person name="Burns J.A."/>
            <person name="Paasch A."/>
            <person name="Narechania A."/>
            <person name="Kim E."/>
        </authorList>
    </citation>
    <scope>NUCLEOTIDE SEQUENCE [LARGE SCALE GENOMIC DNA]</scope>
    <source>
        <strain evidence="8 9">PLY_AMNH</strain>
    </source>
</reference>
<dbReference type="EMBL" id="LGRX02014578">
    <property type="protein sequence ID" value="KAK3264399.1"/>
    <property type="molecule type" value="Genomic_DNA"/>
</dbReference>
<proteinExistence type="predicted"/>
<comment type="cofactor">
    <cofactor evidence="1">
        <name>L-ascorbate</name>
        <dbReference type="ChEBI" id="CHEBI:38290"/>
    </cofactor>
</comment>
<dbReference type="PANTHER" id="PTHR24014:SF4">
    <property type="entry name" value="2-OXOGLUTARATE AND IRON-DEPENDENT OXYGENASE DOMAIN-CONTAINING PROTEIN 2"/>
    <property type="match status" value="1"/>
</dbReference>
<evidence type="ECO:0000256" key="2">
    <source>
        <dbReference type="ARBA" id="ARBA00022723"/>
    </source>
</evidence>
<dbReference type="GO" id="GO:0016705">
    <property type="term" value="F:oxidoreductase activity, acting on paired donors, with incorporation or reduction of molecular oxygen"/>
    <property type="evidence" value="ECO:0007669"/>
    <property type="project" value="InterPro"/>
</dbReference>
<feature type="domain" description="Fe2OG dioxygenase" evidence="7">
    <location>
        <begin position="118"/>
        <end position="213"/>
    </location>
</feature>
<keyword evidence="5" id="KW-0560">Oxidoreductase</keyword>
<evidence type="ECO:0000259" key="7">
    <source>
        <dbReference type="PROSITE" id="PS51471"/>
    </source>
</evidence>
<dbReference type="Pfam" id="PF25238">
    <property type="entry name" value="OGFOD2-like"/>
    <property type="match status" value="1"/>
</dbReference>
<evidence type="ECO:0000313" key="8">
    <source>
        <dbReference type="EMBL" id="KAK3264399.1"/>
    </source>
</evidence>
<name>A0AAE0FR91_9CHLO</name>
<evidence type="ECO:0000256" key="6">
    <source>
        <dbReference type="ARBA" id="ARBA00023004"/>
    </source>
</evidence>
<keyword evidence="6" id="KW-0408">Iron</keyword>
<evidence type="ECO:0000256" key="1">
    <source>
        <dbReference type="ARBA" id="ARBA00001961"/>
    </source>
</evidence>
<keyword evidence="4" id="KW-0223">Dioxygenase</keyword>
<protein>
    <recommendedName>
        <fullName evidence="7">Fe2OG dioxygenase domain-containing protein</fullName>
    </recommendedName>
</protein>
<keyword evidence="2" id="KW-0479">Metal-binding</keyword>
<dbReference type="SMART" id="SM00702">
    <property type="entry name" value="P4Hc"/>
    <property type="match status" value="1"/>
</dbReference>
<evidence type="ECO:0000256" key="4">
    <source>
        <dbReference type="ARBA" id="ARBA00022964"/>
    </source>
</evidence>
<dbReference type="GO" id="GO:0005506">
    <property type="term" value="F:iron ion binding"/>
    <property type="evidence" value="ECO:0007669"/>
    <property type="project" value="InterPro"/>
</dbReference>
<evidence type="ECO:0000256" key="5">
    <source>
        <dbReference type="ARBA" id="ARBA00023002"/>
    </source>
</evidence>
<dbReference type="AlphaFoldDB" id="A0AAE0FR91"/>
<keyword evidence="9" id="KW-1185">Reference proteome</keyword>